<feature type="region of interest" description="Disordered" evidence="1">
    <location>
        <begin position="1"/>
        <end position="24"/>
    </location>
</feature>
<evidence type="ECO:0000313" key="4">
    <source>
        <dbReference type="Proteomes" id="UP000179221"/>
    </source>
</evidence>
<dbReference type="PANTHER" id="PTHR47245">
    <property type="entry name" value="PEPTIDYLPROLYL ISOMERASE"/>
    <property type="match status" value="1"/>
</dbReference>
<comment type="caution">
    <text evidence="3">The sequence shown here is derived from an EMBL/GenBank/DDBJ whole genome shotgun (WGS) entry which is preliminary data.</text>
</comment>
<gene>
    <name evidence="3" type="ORF">A2628_01565</name>
</gene>
<dbReference type="Pfam" id="PF13624">
    <property type="entry name" value="SurA_N_3"/>
    <property type="match status" value="1"/>
</dbReference>
<name>A0A1F7YJD5_9BACT</name>
<accession>A0A1F7YJD5</accession>
<dbReference type="SUPFAM" id="SSF109998">
    <property type="entry name" value="Triger factor/SurA peptide-binding domain-like"/>
    <property type="match status" value="1"/>
</dbReference>
<sequence length="228" mass="26302">MAKKAIKSKNKKQVSSAGTKKSLAKKSNNNKNALFPQIKSNRIIILASVAILLVIVLNALFRRYFIASVNGRLIARHQLYSELEKKDKGKVLEDIITKEIIFQEAKNNNIKISRDEITSELAKISESINQQGSNLNDVLALQGMTLEELRENIEIQKILEKLLQHKISISDEEIQQRFDDNKSSYSPETKYDDVKESLKAQIFQEKLSDLYRSWIEEKRTNLKVKYFM</sequence>
<dbReference type="EMBL" id="MGGL01000004">
    <property type="protein sequence ID" value="OGM27461.1"/>
    <property type="molecule type" value="Genomic_DNA"/>
</dbReference>
<evidence type="ECO:0000256" key="1">
    <source>
        <dbReference type="SAM" id="MobiDB-lite"/>
    </source>
</evidence>
<protein>
    <submittedName>
        <fullName evidence="3">Uncharacterized protein</fullName>
    </submittedName>
</protein>
<dbReference type="Gene3D" id="1.10.4030.10">
    <property type="entry name" value="Porin chaperone SurA, peptide-binding domain"/>
    <property type="match status" value="1"/>
</dbReference>
<reference evidence="3 4" key="1">
    <citation type="journal article" date="2016" name="Nat. Commun.">
        <title>Thousands of microbial genomes shed light on interconnected biogeochemical processes in an aquifer system.</title>
        <authorList>
            <person name="Anantharaman K."/>
            <person name="Brown C.T."/>
            <person name="Hug L.A."/>
            <person name="Sharon I."/>
            <person name="Castelle C.J."/>
            <person name="Probst A.J."/>
            <person name="Thomas B.C."/>
            <person name="Singh A."/>
            <person name="Wilkins M.J."/>
            <person name="Karaoz U."/>
            <person name="Brodie E.L."/>
            <person name="Williams K.H."/>
            <person name="Hubbard S.S."/>
            <person name="Banfield J.F."/>
        </authorList>
    </citation>
    <scope>NUCLEOTIDE SEQUENCE [LARGE SCALE GENOMIC DNA]</scope>
</reference>
<dbReference type="InterPro" id="IPR027304">
    <property type="entry name" value="Trigger_fact/SurA_dom_sf"/>
</dbReference>
<dbReference type="PANTHER" id="PTHR47245:SF2">
    <property type="entry name" value="PEPTIDYL-PROLYL CIS-TRANS ISOMERASE HP_0175-RELATED"/>
    <property type="match status" value="1"/>
</dbReference>
<proteinExistence type="predicted"/>
<keyword evidence="2" id="KW-0812">Transmembrane</keyword>
<dbReference type="AlphaFoldDB" id="A0A1F7YJD5"/>
<dbReference type="InterPro" id="IPR050245">
    <property type="entry name" value="PrsA_foldase"/>
</dbReference>
<evidence type="ECO:0000256" key="2">
    <source>
        <dbReference type="SAM" id="Phobius"/>
    </source>
</evidence>
<evidence type="ECO:0000313" key="3">
    <source>
        <dbReference type="EMBL" id="OGM27461.1"/>
    </source>
</evidence>
<feature type="compositionally biased region" description="Basic residues" evidence="1">
    <location>
        <begin position="1"/>
        <end position="12"/>
    </location>
</feature>
<keyword evidence="2" id="KW-1133">Transmembrane helix</keyword>
<dbReference type="Proteomes" id="UP000179221">
    <property type="component" value="Unassembled WGS sequence"/>
</dbReference>
<feature type="transmembrane region" description="Helical" evidence="2">
    <location>
        <begin position="43"/>
        <end position="61"/>
    </location>
</feature>
<keyword evidence="2" id="KW-0472">Membrane</keyword>
<organism evidence="3 4">
    <name type="scientific">Candidatus Woesebacteria bacterium RIFCSPHIGHO2_01_FULL_40_22</name>
    <dbReference type="NCBI Taxonomy" id="1802499"/>
    <lineage>
        <taxon>Bacteria</taxon>
        <taxon>Candidatus Woeseibacteriota</taxon>
    </lineage>
</organism>